<dbReference type="PANTHER" id="PTHR43514">
    <property type="entry name" value="ABC TRANSPORTER I FAMILY MEMBER 10"/>
    <property type="match status" value="1"/>
</dbReference>
<evidence type="ECO:0000256" key="5">
    <source>
        <dbReference type="ARBA" id="ARBA00022741"/>
    </source>
</evidence>
<feature type="domain" description="Mop" evidence="11">
    <location>
        <begin position="309"/>
        <end position="373"/>
    </location>
</feature>
<dbReference type="RefSeq" id="WP_070049741.1">
    <property type="nucleotide sequence ID" value="NZ_CBCSDO010000010.1"/>
</dbReference>
<evidence type="ECO:0000256" key="3">
    <source>
        <dbReference type="ARBA" id="ARBA00022505"/>
    </source>
</evidence>
<dbReference type="PANTHER" id="PTHR43514:SF4">
    <property type="entry name" value="ABC TRANSPORTER I FAMILY MEMBER 10"/>
    <property type="match status" value="1"/>
</dbReference>
<evidence type="ECO:0000256" key="1">
    <source>
        <dbReference type="ARBA" id="ARBA00022448"/>
    </source>
</evidence>
<dbReference type="Pfam" id="PF03459">
    <property type="entry name" value="TOBE"/>
    <property type="match status" value="1"/>
</dbReference>
<evidence type="ECO:0000256" key="6">
    <source>
        <dbReference type="ARBA" id="ARBA00022840"/>
    </source>
</evidence>
<dbReference type="Proteomes" id="UP000242258">
    <property type="component" value="Unassembled WGS sequence"/>
</dbReference>
<dbReference type="OrthoDB" id="9802264at2"/>
<dbReference type="GO" id="GO:0005524">
    <property type="term" value="F:ATP binding"/>
    <property type="evidence" value="ECO:0007669"/>
    <property type="project" value="UniProtKB-KW"/>
</dbReference>
<dbReference type="SUPFAM" id="SSF50331">
    <property type="entry name" value="MOP-like"/>
    <property type="match status" value="1"/>
</dbReference>
<evidence type="ECO:0000256" key="2">
    <source>
        <dbReference type="ARBA" id="ARBA00022475"/>
    </source>
</evidence>
<dbReference type="SUPFAM" id="SSF52540">
    <property type="entry name" value="P-loop containing nucleoside triphosphate hydrolases"/>
    <property type="match status" value="1"/>
</dbReference>
<dbReference type="GO" id="GO:0016020">
    <property type="term" value="C:membrane"/>
    <property type="evidence" value="ECO:0007669"/>
    <property type="project" value="InterPro"/>
</dbReference>
<name>A0A1E7Q7S9_9GAMM</name>
<dbReference type="Gene3D" id="3.40.50.300">
    <property type="entry name" value="P-loop containing nucleotide triphosphate hydrolases"/>
    <property type="match status" value="1"/>
</dbReference>
<dbReference type="GO" id="GO:0015098">
    <property type="term" value="F:molybdate ion transmembrane transporter activity"/>
    <property type="evidence" value="ECO:0007669"/>
    <property type="project" value="InterPro"/>
</dbReference>
<dbReference type="InterPro" id="IPR008995">
    <property type="entry name" value="Mo/tungstate-bd_C_term_dom"/>
</dbReference>
<dbReference type="AlphaFoldDB" id="A0A1E7Q7S9"/>
<keyword evidence="4" id="KW-0997">Cell inner membrane</keyword>
<dbReference type="InterPro" id="IPR003593">
    <property type="entry name" value="AAA+_ATPase"/>
</dbReference>
<dbReference type="InterPro" id="IPR017871">
    <property type="entry name" value="ABC_transporter-like_CS"/>
</dbReference>
<dbReference type="GO" id="GO:0140359">
    <property type="term" value="F:ABC-type transporter activity"/>
    <property type="evidence" value="ECO:0007669"/>
    <property type="project" value="InterPro"/>
</dbReference>
<keyword evidence="6 12" id="KW-0067">ATP-binding</keyword>
<dbReference type="NCBIfam" id="TIGR02142">
    <property type="entry name" value="modC_ABC"/>
    <property type="match status" value="1"/>
</dbReference>
<reference evidence="13" key="1">
    <citation type="submission" date="2016-09" db="EMBL/GenBank/DDBJ databases">
        <authorList>
            <person name="Wan X."/>
            <person name="Hou S."/>
        </authorList>
    </citation>
    <scope>NUCLEOTIDE SEQUENCE [LARGE SCALE GENOMIC DNA]</scope>
    <source>
        <strain evidence="13">KH87</strain>
    </source>
</reference>
<keyword evidence="1" id="KW-0813">Transport</keyword>
<feature type="domain" description="ABC transporter" evidence="10">
    <location>
        <begin position="1"/>
        <end position="231"/>
    </location>
</feature>
<gene>
    <name evidence="12" type="ORF">BI198_11895</name>
</gene>
<keyword evidence="2" id="KW-1003">Cell membrane</keyword>
<dbReference type="Gene3D" id="2.40.50.100">
    <property type="match status" value="1"/>
</dbReference>
<evidence type="ECO:0000256" key="4">
    <source>
        <dbReference type="ARBA" id="ARBA00022519"/>
    </source>
</evidence>
<keyword evidence="3 9" id="KW-0500">Molybdenum</keyword>
<organism evidence="12 13">
    <name type="scientific">Rheinheimera salexigens</name>
    <dbReference type="NCBI Taxonomy" id="1628148"/>
    <lineage>
        <taxon>Bacteria</taxon>
        <taxon>Pseudomonadati</taxon>
        <taxon>Pseudomonadota</taxon>
        <taxon>Gammaproteobacteria</taxon>
        <taxon>Chromatiales</taxon>
        <taxon>Chromatiaceae</taxon>
        <taxon>Rheinheimera</taxon>
    </lineage>
</organism>
<evidence type="ECO:0000313" key="13">
    <source>
        <dbReference type="Proteomes" id="UP000242258"/>
    </source>
</evidence>
<accession>A0A1E7Q7S9</accession>
<evidence type="ECO:0000313" key="12">
    <source>
        <dbReference type="EMBL" id="OEY70187.1"/>
    </source>
</evidence>
<comment type="caution">
    <text evidence="12">The sequence shown here is derived from an EMBL/GenBank/DDBJ whole genome shotgun (WGS) entry which is preliminary data.</text>
</comment>
<dbReference type="EMBL" id="MKEK01000001">
    <property type="protein sequence ID" value="OEY70187.1"/>
    <property type="molecule type" value="Genomic_DNA"/>
</dbReference>
<dbReference type="InterPro" id="IPR011868">
    <property type="entry name" value="ModC_ABC_ATP-bd"/>
</dbReference>
<dbReference type="STRING" id="1628148.BI198_11895"/>
<dbReference type="Pfam" id="PF00005">
    <property type="entry name" value="ABC_tran"/>
    <property type="match status" value="1"/>
</dbReference>
<dbReference type="InterPro" id="IPR005116">
    <property type="entry name" value="Transp-assoc_OB_typ1"/>
</dbReference>
<dbReference type="GO" id="GO:0016887">
    <property type="term" value="F:ATP hydrolysis activity"/>
    <property type="evidence" value="ECO:0007669"/>
    <property type="project" value="InterPro"/>
</dbReference>
<dbReference type="InterPro" id="IPR003439">
    <property type="entry name" value="ABC_transporter-like_ATP-bd"/>
</dbReference>
<proteinExistence type="predicted"/>
<dbReference type="SMART" id="SM00382">
    <property type="entry name" value="AAA"/>
    <property type="match status" value="1"/>
</dbReference>
<evidence type="ECO:0000259" key="11">
    <source>
        <dbReference type="PROSITE" id="PS51866"/>
    </source>
</evidence>
<protein>
    <submittedName>
        <fullName evidence="12">Molybdenum ABC transporter ATP-binding protein</fullName>
    </submittedName>
</protein>
<keyword evidence="5" id="KW-0547">Nucleotide-binding</keyword>
<dbReference type="InterPro" id="IPR004606">
    <property type="entry name" value="Mop_domain"/>
</dbReference>
<dbReference type="PROSITE" id="PS00211">
    <property type="entry name" value="ABC_TRANSPORTER_1"/>
    <property type="match status" value="1"/>
</dbReference>
<keyword evidence="13" id="KW-1185">Reference proteome</keyword>
<evidence type="ECO:0000256" key="8">
    <source>
        <dbReference type="ARBA" id="ARBA00023136"/>
    </source>
</evidence>
<evidence type="ECO:0000259" key="10">
    <source>
        <dbReference type="PROSITE" id="PS50893"/>
    </source>
</evidence>
<evidence type="ECO:0000256" key="9">
    <source>
        <dbReference type="PROSITE-ProRule" id="PRU01213"/>
    </source>
</evidence>
<keyword evidence="7" id="KW-1278">Translocase</keyword>
<keyword evidence="8" id="KW-0472">Membrane</keyword>
<sequence length="373" mass="41495">MITLNFKLPRRHFMLQVNCQLPSSGVTAIFGRSGCGKTSLLRAIAGLEPSCQGLISFQQQHWLAGKTAIPIHQRRIGMVFQEASLLAHLSATDNLLYGYKRTPAAEQKLQPAQVIEMLQLAPLLALDLEQLSGGQRQRIALGRALLTSPQLLLIDEPLTALDAPSKQEILPYLQHVARQCQIPMLLVSHQLDDIVQLADYIMLLEQGEVISQGELQQQLNLAQFAAFGAMSVLHCQVMPNPEPLHIYSHNYAHNYNQDADLLTLQLGEQKLQVAAPLHLQNQQHKAQLKECRLRVQARDVALSLAKLEHSSVSNQLTVIITGMRDAEHPAEVLVQLMVEQQPLQALITKQSAKRLKLAVNMQLYAQIKAVAIH</sequence>
<dbReference type="PROSITE" id="PS51866">
    <property type="entry name" value="MOP"/>
    <property type="match status" value="1"/>
</dbReference>
<dbReference type="InterPro" id="IPR027417">
    <property type="entry name" value="P-loop_NTPase"/>
</dbReference>
<evidence type="ECO:0000256" key="7">
    <source>
        <dbReference type="ARBA" id="ARBA00022967"/>
    </source>
</evidence>
<dbReference type="PROSITE" id="PS50893">
    <property type="entry name" value="ABC_TRANSPORTER_2"/>
    <property type="match status" value="1"/>
</dbReference>
<dbReference type="InterPro" id="IPR050334">
    <property type="entry name" value="Molybdenum_import_ModC"/>
</dbReference>